<protein>
    <submittedName>
        <fullName evidence="2">Uncharacterized protein</fullName>
    </submittedName>
</protein>
<evidence type="ECO:0000256" key="1">
    <source>
        <dbReference type="SAM" id="MobiDB-lite"/>
    </source>
</evidence>
<proteinExistence type="predicted"/>
<sequence length="86" mass="9510">MKRTIIKTVTGEYKRTSSGGQDLELQTSSNVEFLNGIPSDEILTFTDFDVSATKLTMKERPAHVNPPKRKIQKFTPKSKGAVPKGS</sequence>
<dbReference type="EMBL" id="JAUSUB010000071">
    <property type="protein sequence ID" value="MDQ0273990.1"/>
    <property type="molecule type" value="Genomic_DNA"/>
</dbReference>
<dbReference type="Proteomes" id="UP001238088">
    <property type="component" value="Unassembled WGS sequence"/>
</dbReference>
<reference evidence="2 3" key="1">
    <citation type="submission" date="2023-07" db="EMBL/GenBank/DDBJ databases">
        <title>Genomic Encyclopedia of Type Strains, Phase IV (KMG-IV): sequencing the most valuable type-strain genomes for metagenomic binning, comparative biology and taxonomic classification.</title>
        <authorList>
            <person name="Goeker M."/>
        </authorList>
    </citation>
    <scope>NUCLEOTIDE SEQUENCE [LARGE SCALE GENOMIC DNA]</scope>
    <source>
        <strain evidence="2 3">DSM 23494</strain>
    </source>
</reference>
<comment type="caution">
    <text evidence="2">The sequence shown here is derived from an EMBL/GenBank/DDBJ whole genome shotgun (WGS) entry which is preliminary data.</text>
</comment>
<name>A0ABU0ASI8_9BACI</name>
<evidence type="ECO:0000313" key="2">
    <source>
        <dbReference type="EMBL" id="MDQ0273990.1"/>
    </source>
</evidence>
<organism evidence="2 3">
    <name type="scientific">Cytobacillus purgationiresistens</name>
    <dbReference type="NCBI Taxonomy" id="863449"/>
    <lineage>
        <taxon>Bacteria</taxon>
        <taxon>Bacillati</taxon>
        <taxon>Bacillota</taxon>
        <taxon>Bacilli</taxon>
        <taxon>Bacillales</taxon>
        <taxon>Bacillaceae</taxon>
        <taxon>Cytobacillus</taxon>
    </lineage>
</organism>
<dbReference type="RefSeq" id="WP_307480795.1">
    <property type="nucleotide sequence ID" value="NZ_JAUSUB010000071.1"/>
</dbReference>
<gene>
    <name evidence="2" type="ORF">J2S17_005951</name>
</gene>
<feature type="region of interest" description="Disordered" evidence="1">
    <location>
        <begin position="59"/>
        <end position="86"/>
    </location>
</feature>
<keyword evidence="3" id="KW-1185">Reference proteome</keyword>
<evidence type="ECO:0000313" key="3">
    <source>
        <dbReference type="Proteomes" id="UP001238088"/>
    </source>
</evidence>
<accession>A0ABU0ASI8</accession>